<dbReference type="Gene3D" id="2.170.150.20">
    <property type="entry name" value="Peptide methionine sulfoxide reductase"/>
    <property type="match status" value="1"/>
</dbReference>
<comment type="similarity">
    <text evidence="1 9">Belongs to the MsrB Met sulfoxide reductase family.</text>
</comment>
<gene>
    <name evidence="9" type="primary">msrB</name>
    <name evidence="11" type="ORF">XM47_10630</name>
</gene>
<evidence type="ECO:0000256" key="1">
    <source>
        <dbReference type="ARBA" id="ARBA00007174"/>
    </source>
</evidence>
<proteinExistence type="inferred from homology"/>
<evidence type="ECO:0000256" key="6">
    <source>
        <dbReference type="ARBA" id="ARBA00023002"/>
    </source>
</evidence>
<dbReference type="GO" id="GO:0008270">
    <property type="term" value="F:zinc ion binding"/>
    <property type="evidence" value="ECO:0007669"/>
    <property type="project" value="UniProtKB-UniRule"/>
</dbReference>
<dbReference type="PANTHER" id="PTHR10173:SF52">
    <property type="entry name" value="METHIONINE-R-SULFOXIDE REDUCTASE B1"/>
    <property type="match status" value="1"/>
</dbReference>
<dbReference type="GO" id="GO:0005737">
    <property type="term" value="C:cytoplasm"/>
    <property type="evidence" value="ECO:0007669"/>
    <property type="project" value="TreeGrafter"/>
</dbReference>
<dbReference type="EMBL" id="LAZL01000015">
    <property type="protein sequence ID" value="KMT65180.1"/>
    <property type="molecule type" value="Genomic_DNA"/>
</dbReference>
<dbReference type="PATRIC" id="fig|1513271.3.peg.2165"/>
<accession>A0A0J8GQU6</accession>
<dbReference type="InterPro" id="IPR002579">
    <property type="entry name" value="Met_Sox_Rdtase_MsrB_dom"/>
</dbReference>
<keyword evidence="12" id="KW-1185">Reference proteome</keyword>
<comment type="cofactor">
    <cofactor evidence="9">
        <name>Zn(2+)</name>
        <dbReference type="ChEBI" id="CHEBI:29105"/>
    </cofactor>
    <text evidence="9">Binds 1 zinc ion per subunit. The zinc ion is important for the structural integrity of the protein.</text>
</comment>
<dbReference type="OrthoDB" id="4174719at2"/>
<evidence type="ECO:0000313" key="11">
    <source>
        <dbReference type="EMBL" id="KMT65180.1"/>
    </source>
</evidence>
<dbReference type="InterPro" id="IPR011057">
    <property type="entry name" value="Mss4-like_sf"/>
</dbReference>
<dbReference type="GO" id="GO:0033743">
    <property type="term" value="F:peptide-methionine (R)-S-oxide reductase activity"/>
    <property type="evidence" value="ECO:0007669"/>
    <property type="project" value="UniProtKB-UniRule"/>
</dbReference>
<dbReference type="SUPFAM" id="SSF51316">
    <property type="entry name" value="Mss4-like"/>
    <property type="match status" value="1"/>
</dbReference>
<organism evidence="11 12">
    <name type="scientific">Catenovulum maritimum</name>
    <dbReference type="NCBI Taxonomy" id="1513271"/>
    <lineage>
        <taxon>Bacteria</taxon>
        <taxon>Pseudomonadati</taxon>
        <taxon>Pseudomonadota</taxon>
        <taxon>Gammaproteobacteria</taxon>
        <taxon>Alteromonadales</taxon>
        <taxon>Alteromonadaceae</taxon>
        <taxon>Catenovulum</taxon>
    </lineage>
</organism>
<dbReference type="Pfam" id="PF01641">
    <property type="entry name" value="SelR"/>
    <property type="match status" value="1"/>
</dbReference>
<protein>
    <recommendedName>
        <fullName evidence="3 9">Peptide methionine sulfoxide reductase MsrB</fullName>
        <ecNumber evidence="2 9">1.8.4.12</ecNumber>
    </recommendedName>
    <alternativeName>
        <fullName evidence="8 9">Peptide-methionine (R)-S-oxide reductase</fullName>
    </alternativeName>
</protein>
<evidence type="ECO:0000256" key="8">
    <source>
        <dbReference type="ARBA" id="ARBA00075819"/>
    </source>
</evidence>
<evidence type="ECO:0000313" key="12">
    <source>
        <dbReference type="Proteomes" id="UP000037600"/>
    </source>
</evidence>
<dbReference type="NCBIfam" id="TIGR00357">
    <property type="entry name" value="peptide-methionine (R)-S-oxide reductase MsrB"/>
    <property type="match status" value="1"/>
</dbReference>
<comment type="catalytic activity">
    <reaction evidence="7 9">
        <text>L-methionyl-[protein] + [thioredoxin]-disulfide + H2O = L-methionyl-(R)-S-oxide-[protein] + [thioredoxin]-dithiol</text>
        <dbReference type="Rhea" id="RHEA:24164"/>
        <dbReference type="Rhea" id="RHEA-COMP:10698"/>
        <dbReference type="Rhea" id="RHEA-COMP:10700"/>
        <dbReference type="Rhea" id="RHEA-COMP:12313"/>
        <dbReference type="Rhea" id="RHEA-COMP:12314"/>
        <dbReference type="ChEBI" id="CHEBI:15377"/>
        <dbReference type="ChEBI" id="CHEBI:16044"/>
        <dbReference type="ChEBI" id="CHEBI:29950"/>
        <dbReference type="ChEBI" id="CHEBI:45764"/>
        <dbReference type="ChEBI" id="CHEBI:50058"/>
        <dbReference type="EC" id="1.8.4.12"/>
    </reaction>
</comment>
<feature type="binding site" evidence="9">
    <location>
        <position position="49"/>
    </location>
    <ligand>
        <name>Zn(2+)</name>
        <dbReference type="ChEBI" id="CHEBI:29105"/>
    </ligand>
</feature>
<feature type="binding site" evidence="9">
    <location>
        <position position="98"/>
    </location>
    <ligand>
        <name>Zn(2+)</name>
        <dbReference type="ChEBI" id="CHEBI:29105"/>
    </ligand>
</feature>
<evidence type="ECO:0000256" key="2">
    <source>
        <dbReference type="ARBA" id="ARBA00012499"/>
    </source>
</evidence>
<dbReference type="Proteomes" id="UP000037600">
    <property type="component" value="Unassembled WGS sequence"/>
</dbReference>
<keyword evidence="5 9" id="KW-0862">Zinc</keyword>
<reference evidence="11 12" key="1">
    <citation type="submission" date="2015-04" db="EMBL/GenBank/DDBJ databases">
        <title>Draft Genome Sequence of the Novel Agar-Digesting Marine Bacterium Q1.</title>
        <authorList>
            <person name="Li Y."/>
            <person name="Li D."/>
            <person name="Chen G."/>
            <person name="Du Z."/>
        </authorList>
    </citation>
    <scope>NUCLEOTIDE SEQUENCE [LARGE SCALE GENOMIC DNA]</scope>
    <source>
        <strain evidence="11 12">Q1</strain>
    </source>
</reference>
<name>A0A0J8GQU6_9ALTE</name>
<dbReference type="STRING" id="1513271.XM47_10630"/>
<dbReference type="FunFam" id="2.170.150.20:FF:000001">
    <property type="entry name" value="Peptide methionine sulfoxide reductase MsrB"/>
    <property type="match status" value="1"/>
</dbReference>
<feature type="domain" description="MsrB" evidence="10">
    <location>
        <begin position="7"/>
        <end position="129"/>
    </location>
</feature>
<evidence type="ECO:0000259" key="10">
    <source>
        <dbReference type="PROSITE" id="PS51790"/>
    </source>
</evidence>
<comment type="caution">
    <text evidence="11">The sequence shown here is derived from an EMBL/GenBank/DDBJ whole genome shotgun (WGS) entry which is preliminary data.</text>
</comment>
<evidence type="ECO:0000256" key="9">
    <source>
        <dbReference type="HAMAP-Rule" id="MF_01400"/>
    </source>
</evidence>
<dbReference type="AlphaFoldDB" id="A0A0J8GQU6"/>
<sequence>MYSLKDDNYWRSQLDAETFRVTRQSGTEHPFTGKYLNHTAAGSYNCVCCNTPLFTDQNKFHSGCGWPAFFDCIDPDRILFIEDNSHGMQRVEIKCANCDSHLGHIFDDGPQPTGKRFCVNSVSLDFSPEVKK</sequence>
<evidence type="ECO:0000256" key="4">
    <source>
        <dbReference type="ARBA" id="ARBA00022723"/>
    </source>
</evidence>
<feature type="binding site" evidence="9">
    <location>
        <position position="46"/>
    </location>
    <ligand>
        <name>Zn(2+)</name>
        <dbReference type="ChEBI" id="CHEBI:29105"/>
    </ligand>
</feature>
<dbReference type="EC" id="1.8.4.12" evidence="2 9"/>
<dbReference type="InterPro" id="IPR028427">
    <property type="entry name" value="Met_Sox_Rdtase_MsrB"/>
</dbReference>
<dbReference type="HAMAP" id="MF_01400">
    <property type="entry name" value="MsrB"/>
    <property type="match status" value="1"/>
</dbReference>
<dbReference type="PANTHER" id="PTHR10173">
    <property type="entry name" value="METHIONINE SULFOXIDE REDUCTASE"/>
    <property type="match status" value="1"/>
</dbReference>
<keyword evidence="4 9" id="KW-0479">Metal-binding</keyword>
<feature type="binding site" evidence="9">
    <location>
        <position position="95"/>
    </location>
    <ligand>
        <name>Zn(2+)</name>
        <dbReference type="ChEBI" id="CHEBI:29105"/>
    </ligand>
</feature>
<dbReference type="GO" id="GO:0030091">
    <property type="term" value="P:protein repair"/>
    <property type="evidence" value="ECO:0007669"/>
    <property type="project" value="InterPro"/>
</dbReference>
<dbReference type="PROSITE" id="PS51790">
    <property type="entry name" value="MSRB"/>
    <property type="match status" value="1"/>
</dbReference>
<feature type="active site" description="Nucleophile" evidence="9">
    <location>
        <position position="118"/>
    </location>
</feature>
<evidence type="ECO:0000256" key="3">
    <source>
        <dbReference type="ARBA" id="ARBA00021130"/>
    </source>
</evidence>
<evidence type="ECO:0000256" key="7">
    <source>
        <dbReference type="ARBA" id="ARBA00048488"/>
    </source>
</evidence>
<dbReference type="GO" id="GO:0006979">
    <property type="term" value="P:response to oxidative stress"/>
    <property type="evidence" value="ECO:0007669"/>
    <property type="project" value="InterPro"/>
</dbReference>
<evidence type="ECO:0000256" key="5">
    <source>
        <dbReference type="ARBA" id="ARBA00022833"/>
    </source>
</evidence>
<keyword evidence="6 9" id="KW-0560">Oxidoreductase</keyword>